<accession>A0A3E1KRH9</accession>
<evidence type="ECO:0000256" key="3">
    <source>
        <dbReference type="ARBA" id="ARBA00022694"/>
    </source>
</evidence>
<dbReference type="PANTHER" id="PTHR11079:SF202">
    <property type="entry name" value="TRNA-SPECIFIC ADENOSINE DEAMINASE"/>
    <property type="match status" value="1"/>
</dbReference>
<feature type="active site" description="Proton donor" evidence="8">
    <location>
        <position position="78"/>
    </location>
</feature>
<dbReference type="EC" id="3.5.4.33" evidence="8"/>
<evidence type="ECO:0000256" key="4">
    <source>
        <dbReference type="ARBA" id="ARBA00022723"/>
    </source>
</evidence>
<comment type="catalytic activity">
    <reaction evidence="7 8">
        <text>adenosine(34) in tRNA + H2O + H(+) = inosine(34) in tRNA + NH4(+)</text>
        <dbReference type="Rhea" id="RHEA:43168"/>
        <dbReference type="Rhea" id="RHEA-COMP:10373"/>
        <dbReference type="Rhea" id="RHEA-COMP:10374"/>
        <dbReference type="ChEBI" id="CHEBI:15377"/>
        <dbReference type="ChEBI" id="CHEBI:15378"/>
        <dbReference type="ChEBI" id="CHEBI:28938"/>
        <dbReference type="ChEBI" id="CHEBI:74411"/>
        <dbReference type="ChEBI" id="CHEBI:82852"/>
        <dbReference type="EC" id="3.5.4.33"/>
    </reaction>
</comment>
<keyword evidence="4 8" id="KW-0479">Metal-binding</keyword>
<evidence type="ECO:0000313" key="11">
    <source>
        <dbReference type="Proteomes" id="UP000259570"/>
    </source>
</evidence>
<evidence type="ECO:0000256" key="6">
    <source>
        <dbReference type="ARBA" id="ARBA00022833"/>
    </source>
</evidence>
<keyword evidence="3 8" id="KW-0819">tRNA processing</keyword>
<evidence type="ECO:0000259" key="9">
    <source>
        <dbReference type="PROSITE" id="PS51747"/>
    </source>
</evidence>
<comment type="function">
    <text evidence="8">Catalyzes the deamination of adenosine to inosine at the wobble position 34 of tRNA(Arg2).</text>
</comment>
<dbReference type="CDD" id="cd01285">
    <property type="entry name" value="nucleoside_deaminase"/>
    <property type="match status" value="1"/>
</dbReference>
<dbReference type="HAMAP" id="MF_00972">
    <property type="entry name" value="tRNA_aden_deaminase"/>
    <property type="match status" value="1"/>
</dbReference>
<feature type="binding site" evidence="8">
    <location>
        <position position="109"/>
    </location>
    <ligand>
        <name>Zn(2+)</name>
        <dbReference type="ChEBI" id="CHEBI:29105"/>
        <note>catalytic</note>
    </ligand>
</feature>
<dbReference type="SUPFAM" id="SSF53927">
    <property type="entry name" value="Cytidine deaminase-like"/>
    <property type="match status" value="1"/>
</dbReference>
<evidence type="ECO:0000313" key="10">
    <source>
        <dbReference type="EMBL" id="RFF42212.1"/>
    </source>
</evidence>
<dbReference type="NCBIfam" id="NF008113">
    <property type="entry name" value="PRK10860.1"/>
    <property type="match status" value="1"/>
</dbReference>
<dbReference type="Pfam" id="PF00383">
    <property type="entry name" value="dCMP_cyt_deam_1"/>
    <property type="match status" value="1"/>
</dbReference>
<comment type="caution">
    <text evidence="10">The sequence shown here is derived from an EMBL/GenBank/DDBJ whole genome shotgun (WGS) entry which is preliminary data.</text>
</comment>
<proteinExistence type="inferred from homology"/>
<evidence type="ECO:0000256" key="1">
    <source>
        <dbReference type="ARBA" id="ARBA00010669"/>
    </source>
</evidence>
<dbReference type="GO" id="GO:0052717">
    <property type="term" value="F:tRNA-specific adenosine-34 deaminase activity"/>
    <property type="evidence" value="ECO:0007669"/>
    <property type="project" value="UniProtKB-UniRule"/>
</dbReference>
<evidence type="ECO:0000256" key="8">
    <source>
        <dbReference type="HAMAP-Rule" id="MF_00972"/>
    </source>
</evidence>
<dbReference type="Proteomes" id="UP000259570">
    <property type="component" value="Unassembled WGS sequence"/>
</dbReference>
<dbReference type="AlphaFoldDB" id="A0A3E1KRH9"/>
<evidence type="ECO:0000256" key="5">
    <source>
        <dbReference type="ARBA" id="ARBA00022801"/>
    </source>
</evidence>
<feature type="binding site" evidence="8">
    <location>
        <position position="106"/>
    </location>
    <ligand>
        <name>Zn(2+)</name>
        <dbReference type="ChEBI" id="CHEBI:29105"/>
        <note>catalytic</note>
    </ligand>
</feature>
<dbReference type="PROSITE" id="PS00903">
    <property type="entry name" value="CYT_DCMP_DEAMINASES_1"/>
    <property type="match status" value="1"/>
</dbReference>
<dbReference type="InterPro" id="IPR028883">
    <property type="entry name" value="tRNA_aden_deaminase"/>
</dbReference>
<feature type="domain" description="CMP/dCMP-type deaminase" evidence="9">
    <location>
        <begin position="23"/>
        <end position="152"/>
    </location>
</feature>
<protein>
    <recommendedName>
        <fullName evidence="8">tRNA-specific adenosine deaminase</fullName>
        <ecNumber evidence="8">3.5.4.33</ecNumber>
    </recommendedName>
</protein>
<keyword evidence="6 8" id="KW-0862">Zinc</keyword>
<comment type="similarity">
    <text evidence="1">Belongs to the cytidine and deoxycytidylate deaminase family. ADAT2 subfamily.</text>
</comment>
<dbReference type="PROSITE" id="PS51747">
    <property type="entry name" value="CYT_DCMP_DEAMINASES_2"/>
    <property type="match status" value="1"/>
</dbReference>
<dbReference type="InterPro" id="IPR016192">
    <property type="entry name" value="APOBEC/CMP_deaminase_Zn-bd"/>
</dbReference>
<dbReference type="GO" id="GO:0008270">
    <property type="term" value="F:zinc ion binding"/>
    <property type="evidence" value="ECO:0007669"/>
    <property type="project" value="UniProtKB-UniRule"/>
</dbReference>
<comment type="subunit">
    <text evidence="2 8">Homodimer.</text>
</comment>
<dbReference type="FunFam" id="3.40.140.10:FF:000050">
    <property type="entry name" value="tRNA-specific adenosine deaminase"/>
    <property type="match status" value="1"/>
</dbReference>
<dbReference type="InterPro" id="IPR002125">
    <property type="entry name" value="CMP_dCMP_dom"/>
</dbReference>
<reference evidence="10 11" key="1">
    <citation type="submission" date="2018-08" db="EMBL/GenBank/DDBJ databases">
        <title>Genome sequencing of X. nasturtii WHRI 8984.</title>
        <authorList>
            <person name="Studholme D.J."/>
            <person name="Mchugh J."/>
            <person name="Vicente J."/>
        </authorList>
    </citation>
    <scope>NUCLEOTIDE SEQUENCE [LARGE SCALE GENOMIC DNA]</scope>
    <source>
        <strain evidence="10 11">WHRI 8984</strain>
    </source>
</reference>
<gene>
    <name evidence="8 10" type="primary">tadA</name>
    <name evidence="10" type="ORF">DZD52_02060</name>
</gene>
<organism evidence="10 11">
    <name type="scientific">Xanthomonas nasturtii</name>
    <dbReference type="NCBI Taxonomy" id="1843581"/>
    <lineage>
        <taxon>Bacteria</taxon>
        <taxon>Pseudomonadati</taxon>
        <taxon>Pseudomonadota</taxon>
        <taxon>Gammaproteobacteria</taxon>
        <taxon>Lysobacterales</taxon>
        <taxon>Lysobacteraceae</taxon>
        <taxon>Xanthomonas</taxon>
    </lineage>
</organism>
<evidence type="ECO:0000256" key="7">
    <source>
        <dbReference type="ARBA" id="ARBA00048045"/>
    </source>
</evidence>
<dbReference type="PANTHER" id="PTHR11079">
    <property type="entry name" value="CYTOSINE DEAMINASE FAMILY MEMBER"/>
    <property type="match status" value="1"/>
</dbReference>
<dbReference type="InterPro" id="IPR016193">
    <property type="entry name" value="Cytidine_deaminase-like"/>
</dbReference>
<keyword evidence="5 8" id="KW-0378">Hydrolase</keyword>
<name>A0A3E1KRH9_9XANT</name>
<comment type="cofactor">
    <cofactor evidence="8">
        <name>Zn(2+)</name>
        <dbReference type="ChEBI" id="CHEBI:29105"/>
    </cofactor>
    <text evidence="8">Binds 1 zinc ion per subunit.</text>
</comment>
<dbReference type="STRING" id="1843581.A7D16_03060"/>
<dbReference type="Gene3D" id="3.40.140.10">
    <property type="entry name" value="Cytidine Deaminase, domain 2"/>
    <property type="match status" value="1"/>
</dbReference>
<sequence>MSVPADVPTNVPIKAPDDAPHTAIDTHWMQHALHLAERAERDYDEIPVGALLVDADGKVLGEGWNFNIASHDPSAHAEIMAMREAGRRLANHRLIGCTLYVTLEPCAMCAMAMIHARIARVVFAASDPKTGACGSVFDLLADPRHNHRVQVCGGVLAAEASLRLTNYFRAKRGKPPLAP</sequence>
<dbReference type="EMBL" id="QUZM01000003">
    <property type="protein sequence ID" value="RFF42212.1"/>
    <property type="molecule type" value="Genomic_DNA"/>
</dbReference>
<dbReference type="GO" id="GO:0002100">
    <property type="term" value="P:tRNA wobble adenosine to inosine editing"/>
    <property type="evidence" value="ECO:0007669"/>
    <property type="project" value="UniProtKB-UniRule"/>
</dbReference>
<feature type="binding site" evidence="8">
    <location>
        <position position="76"/>
    </location>
    <ligand>
        <name>Zn(2+)</name>
        <dbReference type="ChEBI" id="CHEBI:29105"/>
        <note>catalytic</note>
    </ligand>
</feature>
<evidence type="ECO:0000256" key="2">
    <source>
        <dbReference type="ARBA" id="ARBA00011738"/>
    </source>
</evidence>
<dbReference type="OrthoDB" id="9802676at2"/>